<evidence type="ECO:0000313" key="3">
    <source>
        <dbReference type="Proteomes" id="UP000650485"/>
    </source>
</evidence>
<sequence>MANENATTAEIQEATQAVTAASKADKTDRDAMDTKANDAVTAAQTGNQATEPGVIDAF</sequence>
<dbReference type="AlphaFoldDB" id="A0A923NGJ8"/>
<evidence type="ECO:0000313" key="2">
    <source>
        <dbReference type="EMBL" id="MBC6499351.1"/>
    </source>
</evidence>
<name>A0A923NGJ8_WEICO</name>
<comment type="caution">
    <text evidence="2">The sequence shown here is derived from an EMBL/GenBank/DDBJ whole genome shotgun (WGS) entry which is preliminary data.</text>
</comment>
<accession>A0A923NGJ8</accession>
<dbReference type="EMBL" id="JACSZT010000009">
    <property type="protein sequence ID" value="MBC6499351.1"/>
    <property type="molecule type" value="Genomic_DNA"/>
</dbReference>
<feature type="compositionally biased region" description="Basic and acidic residues" evidence="1">
    <location>
        <begin position="23"/>
        <end position="36"/>
    </location>
</feature>
<organism evidence="2 3">
    <name type="scientific">Weissella confusa</name>
    <name type="common">Lactobacillus confusus</name>
    <dbReference type="NCBI Taxonomy" id="1583"/>
    <lineage>
        <taxon>Bacteria</taxon>
        <taxon>Bacillati</taxon>
        <taxon>Bacillota</taxon>
        <taxon>Bacilli</taxon>
        <taxon>Lactobacillales</taxon>
        <taxon>Lactobacillaceae</taxon>
        <taxon>Weissella</taxon>
    </lineage>
</organism>
<protein>
    <submittedName>
        <fullName evidence="2">Uncharacterized protein</fullName>
    </submittedName>
</protein>
<proteinExistence type="predicted"/>
<reference evidence="2" key="1">
    <citation type="submission" date="2020-08" db="EMBL/GenBank/DDBJ databases">
        <title>Complete genome sequence of Weissella confusa strain FS54 provides insights into metabolic potential.</title>
        <authorList>
            <person name="Fhoula I."/>
            <person name="Najjari A."/>
            <person name="Lekired A."/>
            <person name="Bessrour-Aouam N."/>
            <person name="Jaballah S."/>
            <person name="Klibi N."/>
            <person name="Ouzari H.-I."/>
        </authorList>
    </citation>
    <scope>NUCLEOTIDE SEQUENCE</scope>
    <source>
        <strain evidence="2">FS54</strain>
    </source>
</reference>
<feature type="compositionally biased region" description="Low complexity" evidence="1">
    <location>
        <begin position="1"/>
        <end position="21"/>
    </location>
</feature>
<gene>
    <name evidence="2" type="ORF">H7R52_12080</name>
</gene>
<feature type="region of interest" description="Disordered" evidence="1">
    <location>
        <begin position="1"/>
        <end position="58"/>
    </location>
</feature>
<dbReference type="Proteomes" id="UP000650485">
    <property type="component" value="Unassembled WGS sequence"/>
</dbReference>
<evidence type="ECO:0000256" key="1">
    <source>
        <dbReference type="SAM" id="MobiDB-lite"/>
    </source>
</evidence>